<proteinExistence type="predicted"/>
<organism evidence="2 3">
    <name type="scientific">Cymbomonas tetramitiformis</name>
    <dbReference type="NCBI Taxonomy" id="36881"/>
    <lineage>
        <taxon>Eukaryota</taxon>
        <taxon>Viridiplantae</taxon>
        <taxon>Chlorophyta</taxon>
        <taxon>Pyramimonadophyceae</taxon>
        <taxon>Pyramimonadales</taxon>
        <taxon>Pyramimonadaceae</taxon>
        <taxon>Cymbomonas</taxon>
    </lineage>
</organism>
<dbReference type="Gene3D" id="1.25.40.20">
    <property type="entry name" value="Ankyrin repeat-containing domain"/>
    <property type="match status" value="1"/>
</dbReference>
<gene>
    <name evidence="2" type="ORF">CYMTET_7231</name>
</gene>
<evidence type="ECO:0000313" key="3">
    <source>
        <dbReference type="Proteomes" id="UP001190700"/>
    </source>
</evidence>
<dbReference type="Proteomes" id="UP001190700">
    <property type="component" value="Unassembled WGS sequence"/>
</dbReference>
<dbReference type="PROSITE" id="PS50297">
    <property type="entry name" value="ANK_REP_REGION"/>
    <property type="match status" value="1"/>
</dbReference>
<protein>
    <submittedName>
        <fullName evidence="2">Uncharacterized protein</fullName>
    </submittedName>
</protein>
<dbReference type="InterPro" id="IPR002110">
    <property type="entry name" value="Ankyrin_rpt"/>
</dbReference>
<dbReference type="Pfam" id="PF00023">
    <property type="entry name" value="Ank"/>
    <property type="match status" value="1"/>
</dbReference>
<sequence length="101" mass="11256">MTSDPVEQCSEEDDRFNVVHRAAWLGDLKLLKTLFFGPRSTLEDISDSPSTRMDTQMQFFLNETGNTPAHIAAIRGKRAALAFLVRLGADVDARNGEKTPF</sequence>
<evidence type="ECO:0000256" key="1">
    <source>
        <dbReference type="PROSITE-ProRule" id="PRU00023"/>
    </source>
</evidence>
<comment type="caution">
    <text evidence="2">The sequence shown here is derived from an EMBL/GenBank/DDBJ whole genome shotgun (WGS) entry which is preliminary data.</text>
</comment>
<keyword evidence="3" id="KW-1185">Reference proteome</keyword>
<dbReference type="PROSITE" id="PS50088">
    <property type="entry name" value="ANK_REPEAT"/>
    <property type="match status" value="1"/>
</dbReference>
<evidence type="ECO:0000313" key="2">
    <source>
        <dbReference type="EMBL" id="KAK3285148.1"/>
    </source>
</evidence>
<feature type="repeat" description="ANK" evidence="1">
    <location>
        <begin position="64"/>
        <end position="96"/>
    </location>
</feature>
<dbReference type="InterPro" id="IPR036770">
    <property type="entry name" value="Ankyrin_rpt-contain_sf"/>
</dbReference>
<dbReference type="SMART" id="SM00248">
    <property type="entry name" value="ANK"/>
    <property type="match status" value="2"/>
</dbReference>
<dbReference type="SUPFAM" id="SSF48403">
    <property type="entry name" value="Ankyrin repeat"/>
    <property type="match status" value="1"/>
</dbReference>
<reference evidence="2 3" key="1">
    <citation type="journal article" date="2015" name="Genome Biol. Evol.">
        <title>Comparative Genomics of a Bacterivorous Green Alga Reveals Evolutionary Causalities and Consequences of Phago-Mixotrophic Mode of Nutrition.</title>
        <authorList>
            <person name="Burns J.A."/>
            <person name="Paasch A."/>
            <person name="Narechania A."/>
            <person name="Kim E."/>
        </authorList>
    </citation>
    <scope>NUCLEOTIDE SEQUENCE [LARGE SCALE GENOMIC DNA]</scope>
    <source>
        <strain evidence="2 3">PLY_AMNH</strain>
    </source>
</reference>
<name>A0AAE0GVW8_9CHLO</name>
<accession>A0AAE0GVW8</accession>
<dbReference type="AlphaFoldDB" id="A0AAE0GVW8"/>
<dbReference type="EMBL" id="LGRX02001946">
    <property type="protein sequence ID" value="KAK3285148.1"/>
    <property type="molecule type" value="Genomic_DNA"/>
</dbReference>
<keyword evidence="1" id="KW-0040">ANK repeat</keyword>